<evidence type="ECO:0000256" key="3">
    <source>
        <dbReference type="ARBA" id="ARBA00023315"/>
    </source>
</evidence>
<dbReference type="EMBL" id="JBAMIC010000011">
    <property type="protein sequence ID" value="KAK7100023.1"/>
    <property type="molecule type" value="Genomic_DNA"/>
</dbReference>
<dbReference type="GO" id="GO:0036149">
    <property type="term" value="P:phosphatidylinositol acyl-chain remodeling"/>
    <property type="evidence" value="ECO:0007669"/>
    <property type="project" value="TreeGrafter"/>
</dbReference>
<accession>A0AAN9G8Z1</accession>
<feature type="transmembrane region" description="Helical" evidence="4">
    <location>
        <begin position="12"/>
        <end position="34"/>
    </location>
</feature>
<dbReference type="PANTHER" id="PTHR10983:SF73">
    <property type="entry name" value="1-ACYL-SN-GLYCEROL-3-PHOSPHATE ACYLTRANSFERASE EPSILON"/>
    <property type="match status" value="1"/>
</dbReference>
<reference evidence="6 7" key="1">
    <citation type="submission" date="2024-02" db="EMBL/GenBank/DDBJ databases">
        <title>Chromosome-scale genome assembly of the rough periwinkle Littorina saxatilis.</title>
        <authorList>
            <person name="De Jode A."/>
            <person name="Faria R."/>
            <person name="Formenti G."/>
            <person name="Sims Y."/>
            <person name="Smith T.P."/>
            <person name="Tracey A."/>
            <person name="Wood J.M.D."/>
            <person name="Zagrodzka Z.B."/>
            <person name="Johannesson K."/>
            <person name="Butlin R.K."/>
            <person name="Leder E.H."/>
        </authorList>
    </citation>
    <scope>NUCLEOTIDE SEQUENCE [LARGE SCALE GENOMIC DNA]</scope>
    <source>
        <strain evidence="6">Snail1</strain>
        <tissue evidence="6">Muscle</tissue>
    </source>
</reference>
<name>A0AAN9G8Z1_9CAEN</name>
<evidence type="ECO:0000259" key="5">
    <source>
        <dbReference type="SMART" id="SM00563"/>
    </source>
</evidence>
<keyword evidence="3" id="KW-0012">Acyltransferase</keyword>
<gene>
    <name evidence="6" type="ORF">V1264_023035</name>
</gene>
<keyword evidence="4" id="KW-0472">Membrane</keyword>
<evidence type="ECO:0000256" key="4">
    <source>
        <dbReference type="SAM" id="Phobius"/>
    </source>
</evidence>
<dbReference type="Pfam" id="PF01553">
    <property type="entry name" value="Acyltransferase"/>
    <property type="match status" value="1"/>
</dbReference>
<keyword evidence="2" id="KW-0808">Transferase</keyword>
<evidence type="ECO:0000256" key="2">
    <source>
        <dbReference type="ARBA" id="ARBA00022679"/>
    </source>
</evidence>
<dbReference type="Pfam" id="PF16076">
    <property type="entry name" value="Acyltransf_C"/>
    <property type="match status" value="1"/>
</dbReference>
<dbReference type="InterPro" id="IPR032098">
    <property type="entry name" value="Acyltransf_C"/>
</dbReference>
<organism evidence="6 7">
    <name type="scientific">Littorina saxatilis</name>
    <dbReference type="NCBI Taxonomy" id="31220"/>
    <lineage>
        <taxon>Eukaryota</taxon>
        <taxon>Metazoa</taxon>
        <taxon>Spiralia</taxon>
        <taxon>Lophotrochozoa</taxon>
        <taxon>Mollusca</taxon>
        <taxon>Gastropoda</taxon>
        <taxon>Caenogastropoda</taxon>
        <taxon>Littorinimorpha</taxon>
        <taxon>Littorinoidea</taxon>
        <taxon>Littorinidae</taxon>
        <taxon>Littorina</taxon>
    </lineage>
</organism>
<comment type="similarity">
    <text evidence="1">Belongs to the 1-acyl-sn-glycerol-3-phosphate acyltransferase family.</text>
</comment>
<dbReference type="CDD" id="cd07990">
    <property type="entry name" value="LPLAT_LCLAT1-like"/>
    <property type="match status" value="1"/>
</dbReference>
<keyword evidence="7" id="KW-1185">Reference proteome</keyword>
<sequence>MLLSVAVFLHQLHWLAPAALMFGTAPCFLMLWWPARACTAVLPRRFYRRVDDVFFSSYLRLLLFFFENCTGFEMHLYGNVEALLSTDELENAVYISNHQSTVDWILGCSLALRRGALGRCRYVVKDGLKHFPFYGFYLSQHGTIFIKRGGKFQASKAENQLRNMVQDNCPMWMVVFPEGTRFNPDIKEAIKKSRGYCGQQGIPDMQHVLCPRTKATQVCLHELADYASCVYDVTFAYNNTYNPETGQRTASPGMPDFLSGHTTKVHVYIDKIPMKDVPTEETEVTKWINDRFLRKEQLLSHFYSNEDQDKASFPGEGKLVPLTLRSTVPSFLFWGGAFAACMVFKDLRSIYWKTGAASLVVGFAWASTKS</sequence>
<dbReference type="PANTHER" id="PTHR10983">
    <property type="entry name" value="1-ACYLGLYCEROL-3-PHOSPHATE ACYLTRANSFERASE-RELATED"/>
    <property type="match status" value="1"/>
</dbReference>
<dbReference type="GO" id="GO:0005783">
    <property type="term" value="C:endoplasmic reticulum"/>
    <property type="evidence" value="ECO:0007669"/>
    <property type="project" value="TreeGrafter"/>
</dbReference>
<evidence type="ECO:0000313" key="6">
    <source>
        <dbReference type="EMBL" id="KAK7100023.1"/>
    </source>
</evidence>
<dbReference type="GO" id="GO:0016746">
    <property type="term" value="F:acyltransferase activity"/>
    <property type="evidence" value="ECO:0007669"/>
    <property type="project" value="UniProtKB-KW"/>
</dbReference>
<dbReference type="AlphaFoldDB" id="A0AAN9G8Z1"/>
<evidence type="ECO:0000313" key="7">
    <source>
        <dbReference type="Proteomes" id="UP001374579"/>
    </source>
</evidence>
<proteinExistence type="inferred from homology"/>
<dbReference type="Proteomes" id="UP001374579">
    <property type="component" value="Unassembled WGS sequence"/>
</dbReference>
<keyword evidence="4" id="KW-0812">Transmembrane</keyword>
<dbReference type="SUPFAM" id="SSF69593">
    <property type="entry name" value="Glycerol-3-phosphate (1)-acyltransferase"/>
    <property type="match status" value="1"/>
</dbReference>
<comment type="caution">
    <text evidence="6">The sequence shown here is derived from an EMBL/GenBank/DDBJ whole genome shotgun (WGS) entry which is preliminary data.</text>
</comment>
<dbReference type="InterPro" id="IPR002123">
    <property type="entry name" value="Plipid/glycerol_acylTrfase"/>
</dbReference>
<feature type="domain" description="Phospholipid/glycerol acyltransferase" evidence="5">
    <location>
        <begin position="92"/>
        <end position="217"/>
    </location>
</feature>
<protein>
    <recommendedName>
        <fullName evidence="5">Phospholipid/glycerol acyltransferase domain-containing protein</fullName>
    </recommendedName>
</protein>
<evidence type="ECO:0000256" key="1">
    <source>
        <dbReference type="ARBA" id="ARBA00008655"/>
    </source>
</evidence>
<dbReference type="SMART" id="SM00563">
    <property type="entry name" value="PlsC"/>
    <property type="match status" value="1"/>
</dbReference>
<keyword evidence="4" id="KW-1133">Transmembrane helix</keyword>